<protein>
    <submittedName>
        <fullName evidence="3">Uncharacterized protein</fullName>
    </submittedName>
</protein>
<evidence type="ECO:0000256" key="2">
    <source>
        <dbReference type="SAM" id="SignalP"/>
    </source>
</evidence>
<reference evidence="3 4" key="1">
    <citation type="journal article" date="2018" name="Nat. Biotechnol.">
        <title>A standardized bacterial taxonomy based on genome phylogeny substantially revises the tree of life.</title>
        <authorList>
            <person name="Parks D.H."/>
            <person name="Chuvochina M."/>
            <person name="Waite D.W."/>
            <person name="Rinke C."/>
            <person name="Skarshewski A."/>
            <person name="Chaumeil P.A."/>
            <person name="Hugenholtz P."/>
        </authorList>
    </citation>
    <scope>NUCLEOTIDE SEQUENCE [LARGE SCALE GENOMIC DNA]</scope>
    <source>
        <strain evidence="3">UBA10045</strain>
    </source>
</reference>
<name>A0A2T1IYC5_ACIRA</name>
<dbReference type="GeneID" id="56306441"/>
<proteinExistence type="predicted"/>
<evidence type="ECO:0000256" key="1">
    <source>
        <dbReference type="SAM" id="MobiDB-lite"/>
    </source>
</evidence>
<dbReference type="AlphaFoldDB" id="A0A2T1IYC5"/>
<dbReference type="KEGG" id="arj:DOM24_10120"/>
<gene>
    <name evidence="3" type="ORF">DIC32_09680</name>
</gene>
<feature type="signal peptide" evidence="2">
    <location>
        <begin position="1"/>
        <end position="19"/>
    </location>
</feature>
<organism evidence="3 4">
    <name type="scientific">Acinetobacter radioresistens</name>
    <dbReference type="NCBI Taxonomy" id="40216"/>
    <lineage>
        <taxon>Bacteria</taxon>
        <taxon>Pseudomonadati</taxon>
        <taxon>Pseudomonadota</taxon>
        <taxon>Gammaproteobacteria</taxon>
        <taxon>Moraxellales</taxon>
        <taxon>Moraxellaceae</taxon>
        <taxon>Acinetobacter</taxon>
    </lineage>
</organism>
<evidence type="ECO:0000313" key="3">
    <source>
        <dbReference type="EMBL" id="HCM31751.1"/>
    </source>
</evidence>
<sequence length="78" mass="8745">MKQLFLLWLTMAVFSGAVAAHMNDYPEQSVKSSSPVYHFNLQAGNSQMTEDVKNGRPRPNLIQSGRGSRLQGNRNLRP</sequence>
<dbReference type="EMBL" id="DPXL01000122">
    <property type="protein sequence ID" value="HCM31751.1"/>
    <property type="molecule type" value="Genomic_DNA"/>
</dbReference>
<feature type="region of interest" description="Disordered" evidence="1">
    <location>
        <begin position="44"/>
        <end position="78"/>
    </location>
</feature>
<dbReference type="RefSeq" id="WP_005406711.1">
    <property type="nucleotide sequence ID" value="NZ_BKVS01000040.1"/>
</dbReference>
<comment type="caution">
    <text evidence="3">The sequence shown here is derived from an EMBL/GenBank/DDBJ whole genome shotgun (WGS) entry which is preliminary data.</text>
</comment>
<keyword evidence="2" id="KW-0732">Signal</keyword>
<feature type="chain" id="PRO_5043601861" evidence="2">
    <location>
        <begin position="20"/>
        <end position="78"/>
    </location>
</feature>
<dbReference type="Proteomes" id="UP000262257">
    <property type="component" value="Unassembled WGS sequence"/>
</dbReference>
<accession>A0A2T1IYC5</accession>
<feature type="compositionally biased region" description="Polar residues" evidence="1">
    <location>
        <begin position="61"/>
        <end position="78"/>
    </location>
</feature>
<evidence type="ECO:0000313" key="4">
    <source>
        <dbReference type="Proteomes" id="UP000262257"/>
    </source>
</evidence>